<sequence length="535" mass="61966">MKQRIFDNVFEYTPEELVDHIKKGTFSFEELVSETIGELEREKKTSIQNLLQNGEDRDWQKACENNTIDCYREYLDIYQNGKYRDEARTKIGELEDLELLKGEEQAWEQACQENSKNAFILYNNKYPNGKYNTTANKKIEEFTKGELFDDSTELLISEIENVYTNKNKYNDHRIVLLNTIKSYFINQKISKHDFLNIIRKDNNLLEIEIIKTLLSEGFITSGDLLEIGIDKFFVRELLSYTASNSHSYPRSEVPEKREDGVTEVYFWGIPASGKTCALGAILSTAKNEARNMHMHQDSKAYGYMYELAESFITNNTTDVCVLPSGTPVGTIHEMKFTLTDNKDKQHPIICYDLAGELFTCIYVSQAEKDKLTQEQEVTLNKLKSLLAPGKNRNIHFFVIEYGAEKKMYNGRSQRLYLEAAATFIKEQNIFDKSTDGVYLLITKTDKIVGENNIVEHLTGYIKKHYKGFYNNLKDICKQYSINDGDVNIIPFTMGEVCFQSFCRFNPERAKKVVKVIMDRSVIKKKGNWFTDILKQ</sequence>
<organism evidence="1">
    <name type="scientific">termite gut metagenome</name>
    <dbReference type="NCBI Taxonomy" id="433724"/>
    <lineage>
        <taxon>unclassified sequences</taxon>
        <taxon>metagenomes</taxon>
        <taxon>organismal metagenomes</taxon>
    </lineage>
</organism>
<dbReference type="EMBL" id="SNRY01000183">
    <property type="protein sequence ID" value="KAA6345151.1"/>
    <property type="molecule type" value="Genomic_DNA"/>
</dbReference>
<comment type="caution">
    <text evidence="1">The sequence shown here is derived from an EMBL/GenBank/DDBJ whole genome shotgun (WGS) entry which is preliminary data.</text>
</comment>
<protein>
    <submittedName>
        <fullName evidence="1">Uncharacterized protein</fullName>
    </submittedName>
</protein>
<dbReference type="AlphaFoldDB" id="A0A5J4SIJ6"/>
<evidence type="ECO:0000313" key="1">
    <source>
        <dbReference type="EMBL" id="KAA6345151.1"/>
    </source>
</evidence>
<gene>
    <name evidence="1" type="ORF">EZS27_007265</name>
</gene>
<accession>A0A5J4SIJ6</accession>
<name>A0A5J4SIJ6_9ZZZZ</name>
<reference evidence="1" key="1">
    <citation type="submission" date="2019-03" db="EMBL/GenBank/DDBJ databases">
        <title>Single cell metagenomics reveals metabolic interactions within the superorganism composed of flagellate Streblomastix strix and complex community of Bacteroidetes bacteria on its surface.</title>
        <authorList>
            <person name="Treitli S.C."/>
            <person name="Kolisko M."/>
            <person name="Husnik F."/>
            <person name="Keeling P."/>
            <person name="Hampl V."/>
        </authorList>
    </citation>
    <scope>NUCLEOTIDE SEQUENCE</scope>
    <source>
        <strain evidence="1">STM</strain>
    </source>
</reference>
<proteinExistence type="predicted"/>